<evidence type="ECO:0000313" key="4">
    <source>
        <dbReference type="Proteomes" id="UP000249229"/>
    </source>
</evidence>
<dbReference type="InterPro" id="IPR007712">
    <property type="entry name" value="RelE/ParE_toxin"/>
</dbReference>
<dbReference type="Pfam" id="PF05016">
    <property type="entry name" value="ParE_toxin"/>
    <property type="match status" value="1"/>
</dbReference>
<dbReference type="EMBL" id="QFQI01000001">
    <property type="protein sequence ID" value="PZQ62797.1"/>
    <property type="molecule type" value="Genomic_DNA"/>
</dbReference>
<dbReference type="Gene3D" id="3.30.2310.20">
    <property type="entry name" value="RelE-like"/>
    <property type="match status" value="1"/>
</dbReference>
<reference evidence="3 4" key="1">
    <citation type="submission" date="2017-08" db="EMBL/GenBank/DDBJ databases">
        <title>Infants hospitalized years apart are colonized by the same room-sourced microbial strains.</title>
        <authorList>
            <person name="Brooks B."/>
            <person name="Olm M.R."/>
            <person name="Firek B.A."/>
            <person name="Baker R."/>
            <person name="Thomas B.C."/>
            <person name="Morowitz M.J."/>
            <person name="Banfield J.F."/>
        </authorList>
    </citation>
    <scope>NUCLEOTIDE SEQUENCE [LARGE SCALE GENOMIC DNA]</scope>
    <source>
        <strain evidence="3">S2_005_001_R1_22</strain>
    </source>
</reference>
<dbReference type="Proteomes" id="UP000249229">
    <property type="component" value="Unassembled WGS sequence"/>
</dbReference>
<comment type="similarity">
    <text evidence="1">Belongs to the RelE toxin family.</text>
</comment>
<accession>A0A2W5QXL8</accession>
<organism evidence="3 4">
    <name type="scientific">Sphingomonas taxi</name>
    <dbReference type="NCBI Taxonomy" id="1549858"/>
    <lineage>
        <taxon>Bacteria</taxon>
        <taxon>Pseudomonadati</taxon>
        <taxon>Pseudomonadota</taxon>
        <taxon>Alphaproteobacteria</taxon>
        <taxon>Sphingomonadales</taxon>
        <taxon>Sphingomonadaceae</taxon>
        <taxon>Sphingomonas</taxon>
    </lineage>
</organism>
<gene>
    <name evidence="3" type="ORF">DI544_00930</name>
</gene>
<dbReference type="AlphaFoldDB" id="A0A2W5QXL8"/>
<evidence type="ECO:0000256" key="1">
    <source>
        <dbReference type="ARBA" id="ARBA00006226"/>
    </source>
</evidence>
<dbReference type="InterPro" id="IPR035093">
    <property type="entry name" value="RelE/ParE_toxin_dom_sf"/>
</dbReference>
<evidence type="ECO:0000313" key="3">
    <source>
        <dbReference type="EMBL" id="PZQ62797.1"/>
    </source>
</evidence>
<dbReference type="PANTHER" id="PTHR33755">
    <property type="entry name" value="TOXIN PARE1-RELATED"/>
    <property type="match status" value="1"/>
</dbReference>
<protein>
    <submittedName>
        <fullName evidence="3">Plasmid stabilization protein</fullName>
    </submittedName>
</protein>
<name>A0A2W5QXL8_9SPHN</name>
<dbReference type="PANTHER" id="PTHR33755:SF6">
    <property type="entry name" value="PLASMID STABILIZATION SYSTEM PROTEIN"/>
    <property type="match status" value="1"/>
</dbReference>
<dbReference type="InterPro" id="IPR051803">
    <property type="entry name" value="TA_system_RelE-like_toxin"/>
</dbReference>
<comment type="caution">
    <text evidence="3">The sequence shown here is derived from an EMBL/GenBank/DDBJ whole genome shotgun (WGS) entry which is preliminary data.</text>
</comment>
<proteinExistence type="inferred from homology"/>
<sequence>MKVVISSRARDDLDQIAAWIARDHPERAVSHNDELVDACIALGDYPRVYPRWPHHSAREIRRVNHNDHVIFYEVRATDVHVLTIVHGARNLTPLTDAL</sequence>
<evidence type="ECO:0000256" key="2">
    <source>
        <dbReference type="ARBA" id="ARBA00022649"/>
    </source>
</evidence>
<keyword evidence="2" id="KW-1277">Toxin-antitoxin system</keyword>